<dbReference type="Pfam" id="PF00348">
    <property type="entry name" value="polyprenyl_synt"/>
    <property type="match status" value="2"/>
</dbReference>
<comment type="cofactor">
    <cofactor evidence="1">
        <name>Mg(2+)</name>
        <dbReference type="ChEBI" id="CHEBI:18420"/>
    </cofactor>
</comment>
<reference evidence="12 13" key="1">
    <citation type="submission" date="2015-12" db="EMBL/GenBank/DDBJ databases">
        <title>Draft genome sequence of Moniliophthora roreri, the causal agent of frosty pod rot of cacao.</title>
        <authorList>
            <person name="Aime M.C."/>
            <person name="Diaz-Valderrama J.R."/>
            <person name="Kijpornyongpan T."/>
            <person name="Phillips-Mora W."/>
        </authorList>
    </citation>
    <scope>NUCLEOTIDE SEQUENCE [LARGE SCALE GENOMIC DNA]</scope>
    <source>
        <strain evidence="12 13">MCA 2952</strain>
    </source>
</reference>
<evidence type="ECO:0000256" key="8">
    <source>
        <dbReference type="ARBA" id="ARBA00032448"/>
    </source>
</evidence>
<organism evidence="12 13">
    <name type="scientific">Moniliophthora roreri</name>
    <name type="common">Frosty pod rot fungus</name>
    <name type="synonym">Monilia roreri</name>
    <dbReference type="NCBI Taxonomy" id="221103"/>
    <lineage>
        <taxon>Eukaryota</taxon>
        <taxon>Fungi</taxon>
        <taxon>Dikarya</taxon>
        <taxon>Basidiomycota</taxon>
        <taxon>Agaricomycotina</taxon>
        <taxon>Agaricomycetes</taxon>
        <taxon>Agaricomycetidae</taxon>
        <taxon>Agaricales</taxon>
        <taxon>Marasmiineae</taxon>
        <taxon>Marasmiaceae</taxon>
        <taxon>Moniliophthora</taxon>
    </lineage>
</organism>
<dbReference type="GO" id="GO:0046872">
    <property type="term" value="F:metal ion binding"/>
    <property type="evidence" value="ECO:0007669"/>
    <property type="project" value="UniProtKB-KW"/>
</dbReference>
<dbReference type="eggNOG" id="KOG0777">
    <property type="taxonomic scope" value="Eukaryota"/>
</dbReference>
<comment type="similarity">
    <text evidence="2 11">Belongs to the FPP/GGPP synthase family.</text>
</comment>
<dbReference type="Gene3D" id="1.10.600.10">
    <property type="entry name" value="Farnesyl Diphosphate Synthase"/>
    <property type="match status" value="1"/>
</dbReference>
<dbReference type="PANTHER" id="PTHR12001:SF44">
    <property type="entry name" value="GERANYLGERANYL PYROPHOSPHATE SYNTHASE"/>
    <property type="match status" value="1"/>
</dbReference>
<dbReference type="SUPFAM" id="SSF48576">
    <property type="entry name" value="Terpenoid synthases"/>
    <property type="match status" value="1"/>
</dbReference>
<keyword evidence="3" id="KW-0479">Metal-binding</keyword>
<evidence type="ECO:0000313" key="12">
    <source>
        <dbReference type="EMBL" id="KTB29826.1"/>
    </source>
</evidence>
<dbReference type="CDD" id="cd00685">
    <property type="entry name" value="Trans_IPPS_HT"/>
    <property type="match status" value="1"/>
</dbReference>
<evidence type="ECO:0000256" key="1">
    <source>
        <dbReference type="ARBA" id="ARBA00001946"/>
    </source>
</evidence>
<evidence type="ECO:0000256" key="7">
    <source>
        <dbReference type="ARBA" id="ARBA00032424"/>
    </source>
</evidence>
<evidence type="ECO:0000256" key="6">
    <source>
        <dbReference type="ARBA" id="ARBA00032380"/>
    </source>
</evidence>
<evidence type="ECO:0000256" key="9">
    <source>
        <dbReference type="ARBA" id="ARBA00032873"/>
    </source>
</evidence>
<dbReference type="Proteomes" id="UP000054988">
    <property type="component" value="Unassembled WGS sequence"/>
</dbReference>
<evidence type="ECO:0000256" key="11">
    <source>
        <dbReference type="RuleBase" id="RU004466"/>
    </source>
</evidence>
<comment type="caution">
    <text evidence="12">The sequence shown here is derived from an EMBL/GenBank/DDBJ whole genome shotgun (WGS) entry which is preliminary data.</text>
</comment>
<gene>
    <name evidence="12" type="ORF">WG66_17606</name>
</gene>
<dbReference type="PROSITE" id="PS00723">
    <property type="entry name" value="POLYPRENYL_SYNTHASE_1"/>
    <property type="match status" value="1"/>
</dbReference>
<keyword evidence="11" id="KW-0808">Transferase</keyword>
<dbReference type="InterPro" id="IPR000092">
    <property type="entry name" value="Polyprenyl_synt"/>
</dbReference>
<dbReference type="PROSITE" id="PS00444">
    <property type="entry name" value="POLYPRENYL_SYNTHASE_2"/>
    <property type="match status" value="1"/>
</dbReference>
<dbReference type="GO" id="GO:0004659">
    <property type="term" value="F:prenyltransferase activity"/>
    <property type="evidence" value="ECO:0007669"/>
    <property type="project" value="InterPro"/>
</dbReference>
<evidence type="ECO:0000256" key="5">
    <source>
        <dbReference type="ARBA" id="ARBA00032052"/>
    </source>
</evidence>
<dbReference type="AlphaFoldDB" id="A0A0W0F0V0"/>
<proteinExistence type="inferred from homology"/>
<dbReference type="PANTHER" id="PTHR12001">
    <property type="entry name" value="GERANYLGERANYL PYROPHOSPHATE SYNTHASE"/>
    <property type="match status" value="1"/>
</dbReference>
<sequence>MSSLYDNILNKLSNNIPWSTRNETAILEPFTFITGNPGKDMRGRLIEAFNRWLNVPEDKLVVIAKIVNMLHASSLMVDDVEDDSQLRRGRPVVHKIYGVAQTINSANYVYFLAFQELANLKASTPDKDLNAIVTEELISLHRGQGLEILWRDSLQCPSEEDYVEMVNNSTFPPIPACNITSTHTHTLSPSLLAETGGLLRIGIKLMMACATTNTSIDYAPLVNLIGVYFQIRDDLMNLQSPEYESNKGFAEDLTEGKFSFPIVHSIHADRTNTQVLNILQKRPSTPTLKHHTIHYLKNRTRSFEYTLDVLDKLDKQTRDEIQRLGGNEGLDKLMDSLWVDRAKLMGS</sequence>
<keyword evidence="4" id="KW-0460">Magnesium</keyword>
<evidence type="ECO:0000256" key="3">
    <source>
        <dbReference type="ARBA" id="ARBA00022723"/>
    </source>
</evidence>
<evidence type="ECO:0000256" key="10">
    <source>
        <dbReference type="ARBA" id="ARBA00033096"/>
    </source>
</evidence>
<evidence type="ECO:0000313" key="13">
    <source>
        <dbReference type="Proteomes" id="UP000054988"/>
    </source>
</evidence>
<protein>
    <recommendedName>
        <fullName evidence="9">(2E,6E)-farnesyl diphosphate synthase</fullName>
    </recommendedName>
    <alternativeName>
        <fullName evidence="8">Dimethylallyltranstransferase</fullName>
    </alternativeName>
    <alternativeName>
        <fullName evidence="7">Farnesyl diphosphate synthase</fullName>
    </alternativeName>
    <alternativeName>
        <fullName evidence="5">Farnesyltranstransferase</fullName>
    </alternativeName>
    <alternativeName>
        <fullName evidence="10">Geranylgeranyl diphosphate synthase</fullName>
    </alternativeName>
    <alternativeName>
        <fullName evidence="6">Geranyltranstransferase</fullName>
    </alternativeName>
</protein>
<name>A0A0W0F0V0_MONRR</name>
<evidence type="ECO:0000256" key="2">
    <source>
        <dbReference type="ARBA" id="ARBA00006706"/>
    </source>
</evidence>
<dbReference type="EMBL" id="LATX01002411">
    <property type="protein sequence ID" value="KTB29826.1"/>
    <property type="molecule type" value="Genomic_DNA"/>
</dbReference>
<dbReference type="GO" id="GO:0008299">
    <property type="term" value="P:isoprenoid biosynthetic process"/>
    <property type="evidence" value="ECO:0007669"/>
    <property type="project" value="InterPro"/>
</dbReference>
<dbReference type="InterPro" id="IPR033749">
    <property type="entry name" value="Polyprenyl_synt_CS"/>
</dbReference>
<accession>A0A0W0F0V0</accession>
<evidence type="ECO:0000256" key="4">
    <source>
        <dbReference type="ARBA" id="ARBA00022842"/>
    </source>
</evidence>
<dbReference type="InterPro" id="IPR008949">
    <property type="entry name" value="Isoprenoid_synthase_dom_sf"/>
</dbReference>